<keyword evidence="2 6" id="KW-0698">rRNA processing</keyword>
<reference evidence="8" key="1">
    <citation type="submission" date="2020-02" db="EMBL/GenBank/DDBJ databases">
        <authorList>
            <person name="Meier V. D."/>
        </authorList>
    </citation>
    <scope>NUCLEOTIDE SEQUENCE</scope>
    <source>
        <strain evidence="8">AVDCRST_MAG69</strain>
    </source>
</reference>
<organism evidence="8">
    <name type="scientific">uncultured Solirubrobacteraceae bacterium</name>
    <dbReference type="NCBI Taxonomy" id="1162706"/>
    <lineage>
        <taxon>Bacteria</taxon>
        <taxon>Bacillati</taxon>
        <taxon>Actinomycetota</taxon>
        <taxon>Thermoleophilia</taxon>
        <taxon>Solirubrobacterales</taxon>
        <taxon>Solirubrobacteraceae</taxon>
        <taxon>environmental samples</taxon>
    </lineage>
</organism>
<comment type="function">
    <text evidence="6">Catalyzes the 2'-O-methylation of the ribose of cytidine 1402 (C1402) in 16S rRNA.</text>
</comment>
<dbReference type="SUPFAM" id="SSF53790">
    <property type="entry name" value="Tetrapyrrole methylase"/>
    <property type="match status" value="1"/>
</dbReference>
<gene>
    <name evidence="6" type="primary">rsmI</name>
    <name evidence="8" type="ORF">AVDCRST_MAG69-1158</name>
</gene>
<dbReference type="InterPro" id="IPR014776">
    <property type="entry name" value="4pyrrole_Mease_sub2"/>
</dbReference>
<comment type="catalytic activity">
    <reaction evidence="6">
        <text>cytidine(1402) in 16S rRNA + S-adenosyl-L-methionine = 2'-O-methylcytidine(1402) in 16S rRNA + S-adenosyl-L-homocysteine + H(+)</text>
        <dbReference type="Rhea" id="RHEA:42924"/>
        <dbReference type="Rhea" id="RHEA-COMP:10285"/>
        <dbReference type="Rhea" id="RHEA-COMP:10286"/>
        <dbReference type="ChEBI" id="CHEBI:15378"/>
        <dbReference type="ChEBI" id="CHEBI:57856"/>
        <dbReference type="ChEBI" id="CHEBI:59789"/>
        <dbReference type="ChEBI" id="CHEBI:74495"/>
        <dbReference type="ChEBI" id="CHEBI:82748"/>
        <dbReference type="EC" id="2.1.1.198"/>
    </reaction>
</comment>
<dbReference type="GO" id="GO:0070677">
    <property type="term" value="F:rRNA (cytosine-2'-O-)-methyltransferase activity"/>
    <property type="evidence" value="ECO:0007669"/>
    <property type="project" value="UniProtKB-UniRule"/>
</dbReference>
<proteinExistence type="inferred from homology"/>
<dbReference type="InterPro" id="IPR018063">
    <property type="entry name" value="SAM_MeTrfase_RsmI_CS"/>
</dbReference>
<evidence type="ECO:0000256" key="3">
    <source>
        <dbReference type="ARBA" id="ARBA00022603"/>
    </source>
</evidence>
<dbReference type="InterPro" id="IPR014777">
    <property type="entry name" value="4pyrrole_Mease_sub1"/>
</dbReference>
<dbReference type="HAMAP" id="MF_01877">
    <property type="entry name" value="16SrRNA_methyltr_I"/>
    <property type="match status" value="1"/>
</dbReference>
<keyword evidence="1 6" id="KW-0963">Cytoplasm</keyword>
<dbReference type="PANTHER" id="PTHR46111:SF1">
    <property type="entry name" value="RIBOSOMAL RNA SMALL SUBUNIT METHYLTRANSFERASE I"/>
    <property type="match status" value="1"/>
</dbReference>
<dbReference type="NCBIfam" id="TIGR00096">
    <property type="entry name" value="16S rRNA (cytidine(1402)-2'-O)-methyltransferase"/>
    <property type="match status" value="1"/>
</dbReference>
<keyword evidence="5 6" id="KW-0949">S-adenosyl-L-methionine</keyword>
<dbReference type="EMBL" id="CADCVP010000127">
    <property type="protein sequence ID" value="CAA9487623.1"/>
    <property type="molecule type" value="Genomic_DNA"/>
</dbReference>
<dbReference type="GO" id="GO:0005737">
    <property type="term" value="C:cytoplasm"/>
    <property type="evidence" value="ECO:0007669"/>
    <property type="project" value="UniProtKB-SubCell"/>
</dbReference>
<dbReference type="PANTHER" id="PTHR46111">
    <property type="entry name" value="RIBOSOMAL RNA SMALL SUBUNIT METHYLTRANSFERASE I"/>
    <property type="match status" value="1"/>
</dbReference>
<accession>A0A6J4S1U6</accession>
<evidence type="ECO:0000256" key="5">
    <source>
        <dbReference type="ARBA" id="ARBA00022691"/>
    </source>
</evidence>
<dbReference type="AlphaFoldDB" id="A0A6J4S1U6"/>
<comment type="subcellular location">
    <subcellularLocation>
        <location evidence="6">Cytoplasm</location>
    </subcellularLocation>
</comment>
<evidence type="ECO:0000313" key="8">
    <source>
        <dbReference type="EMBL" id="CAA9487623.1"/>
    </source>
</evidence>
<dbReference type="Gene3D" id="3.30.950.10">
    <property type="entry name" value="Methyltransferase, Cobalt-precorrin-4 Transmethylase, Domain 2"/>
    <property type="match status" value="1"/>
</dbReference>
<dbReference type="Pfam" id="PF00590">
    <property type="entry name" value="TP_methylase"/>
    <property type="match status" value="1"/>
</dbReference>
<evidence type="ECO:0000256" key="4">
    <source>
        <dbReference type="ARBA" id="ARBA00022679"/>
    </source>
</evidence>
<dbReference type="InterPro" id="IPR008189">
    <property type="entry name" value="rRNA_ssu_MeTfrase_I"/>
</dbReference>
<name>A0A6J4S1U6_9ACTN</name>
<dbReference type="FunFam" id="3.40.1010.10:FF:000007">
    <property type="entry name" value="Ribosomal RNA small subunit methyltransferase I"/>
    <property type="match status" value="1"/>
</dbReference>
<protein>
    <recommendedName>
        <fullName evidence="6">Ribosomal RNA small subunit methyltransferase I</fullName>
        <ecNumber evidence="6">2.1.1.198</ecNumber>
    </recommendedName>
    <alternativeName>
        <fullName evidence="6">16S rRNA 2'-O-ribose C1402 methyltransferase</fullName>
    </alternativeName>
    <alternativeName>
        <fullName evidence="6">rRNA (cytidine-2'-O-)-methyltransferase RsmI</fullName>
    </alternativeName>
</protein>
<keyword evidence="4 6" id="KW-0808">Transferase</keyword>
<evidence type="ECO:0000256" key="2">
    <source>
        <dbReference type="ARBA" id="ARBA00022552"/>
    </source>
</evidence>
<dbReference type="EC" id="2.1.1.198" evidence="6"/>
<evidence type="ECO:0000256" key="6">
    <source>
        <dbReference type="HAMAP-Rule" id="MF_01877"/>
    </source>
</evidence>
<dbReference type="PIRSF" id="PIRSF005917">
    <property type="entry name" value="MTase_YraL"/>
    <property type="match status" value="1"/>
</dbReference>
<evidence type="ECO:0000256" key="1">
    <source>
        <dbReference type="ARBA" id="ARBA00022490"/>
    </source>
</evidence>
<evidence type="ECO:0000259" key="7">
    <source>
        <dbReference type="Pfam" id="PF00590"/>
    </source>
</evidence>
<comment type="similarity">
    <text evidence="6">Belongs to the methyltransferase superfamily. RsmI family.</text>
</comment>
<feature type="domain" description="Tetrapyrrole methylase" evidence="7">
    <location>
        <begin position="7"/>
        <end position="201"/>
    </location>
</feature>
<dbReference type="InterPro" id="IPR000878">
    <property type="entry name" value="4pyrrol_Mease"/>
</dbReference>
<dbReference type="PROSITE" id="PS01296">
    <property type="entry name" value="RSMI"/>
    <property type="match status" value="1"/>
</dbReference>
<sequence length="277" mass="29334">MSEGGRLVVCPTPIGNLEDVTLRVLSALRDADVIACEDTRRTRVLLERYGVQAALLSYHEHNEHERAAELVRRMVAGEVVALVSDAGMPLVSDPGFVMVQACVAAGLEVEVLPGPSAAIAALVASALPADAWRFVGFLPRKRGALEEILAARETVVAFESPKRVGATLAILAELDARRPVAVCRELTKLHEEVVRGDAETLAARYAETPPRGEVVLVFGGAPERDGPDPGALAAVRRLVEAGARARIAASVVAQLTGGSANELYRATTVHDDDPGDE</sequence>
<dbReference type="Gene3D" id="3.40.1010.10">
    <property type="entry name" value="Cobalt-precorrin-4 Transmethylase, Domain 1"/>
    <property type="match status" value="1"/>
</dbReference>
<keyword evidence="3 6" id="KW-0489">Methyltransferase</keyword>
<dbReference type="InterPro" id="IPR035996">
    <property type="entry name" value="4pyrrol_Methylase_sf"/>
</dbReference>
<dbReference type="CDD" id="cd11648">
    <property type="entry name" value="RsmI"/>
    <property type="match status" value="1"/>
</dbReference>